<gene>
    <name evidence="3" type="ORF">C7438_1626</name>
</gene>
<dbReference type="InterPro" id="IPR041628">
    <property type="entry name" value="ChlI/MoxR_AAA_lid"/>
</dbReference>
<dbReference type="SMART" id="SM00327">
    <property type="entry name" value="VWA"/>
    <property type="match status" value="1"/>
</dbReference>
<protein>
    <submittedName>
        <fullName evidence="3">Magnesium chelatase subunit D</fullName>
    </submittedName>
</protein>
<dbReference type="AlphaFoldDB" id="A0A660KT02"/>
<evidence type="ECO:0000313" key="3">
    <source>
        <dbReference type="EMBL" id="RKQ83596.1"/>
    </source>
</evidence>
<dbReference type="Gene3D" id="3.40.50.410">
    <property type="entry name" value="von Willebrand factor, type A domain"/>
    <property type="match status" value="1"/>
</dbReference>
<dbReference type="PANTHER" id="PTHR35023">
    <property type="entry name" value="CHELATASE-RELATED"/>
    <property type="match status" value="1"/>
</dbReference>
<dbReference type="InterPro" id="IPR011704">
    <property type="entry name" value="ATPase_dyneun-rel_AAA"/>
</dbReference>
<feature type="compositionally biased region" description="Basic and acidic residues" evidence="1">
    <location>
        <begin position="411"/>
        <end position="427"/>
    </location>
</feature>
<dbReference type="EMBL" id="RBIJ01000006">
    <property type="protein sequence ID" value="RKQ83596.1"/>
    <property type="molecule type" value="Genomic_DNA"/>
</dbReference>
<feature type="region of interest" description="Disordered" evidence="1">
    <location>
        <begin position="158"/>
        <end position="182"/>
    </location>
</feature>
<evidence type="ECO:0000256" key="1">
    <source>
        <dbReference type="SAM" id="MobiDB-lite"/>
    </source>
</evidence>
<proteinExistence type="predicted"/>
<dbReference type="Pfam" id="PF17863">
    <property type="entry name" value="AAA_lid_2"/>
    <property type="match status" value="1"/>
</dbReference>
<dbReference type="SUPFAM" id="SSF53300">
    <property type="entry name" value="vWA-like"/>
    <property type="match status" value="1"/>
</dbReference>
<organism evidence="3 4">
    <name type="scientific">Brockia lithotrophica</name>
    <dbReference type="NCBI Taxonomy" id="933949"/>
    <lineage>
        <taxon>Bacteria</taxon>
        <taxon>Bacillati</taxon>
        <taxon>Bacillota</taxon>
        <taxon>Bacilli</taxon>
        <taxon>Bacillales</taxon>
        <taxon>Bacillales Family X. Incertae Sedis</taxon>
        <taxon>Brockia</taxon>
    </lineage>
</organism>
<evidence type="ECO:0000259" key="2">
    <source>
        <dbReference type="PROSITE" id="PS50234"/>
    </source>
</evidence>
<dbReference type="Pfam" id="PF13519">
    <property type="entry name" value="VWA_2"/>
    <property type="match status" value="1"/>
</dbReference>
<dbReference type="GO" id="GO:0005524">
    <property type="term" value="F:ATP binding"/>
    <property type="evidence" value="ECO:0007669"/>
    <property type="project" value="InterPro"/>
</dbReference>
<comment type="caution">
    <text evidence="3">The sequence shown here is derived from an EMBL/GenBank/DDBJ whole genome shotgun (WGS) entry which is preliminary data.</text>
</comment>
<dbReference type="InterPro" id="IPR036465">
    <property type="entry name" value="vWFA_dom_sf"/>
</dbReference>
<dbReference type="InterPro" id="IPR002035">
    <property type="entry name" value="VWF_A"/>
</dbReference>
<dbReference type="InterPro" id="IPR027417">
    <property type="entry name" value="P-loop_NTPase"/>
</dbReference>
<dbReference type="GO" id="GO:0016887">
    <property type="term" value="F:ATP hydrolysis activity"/>
    <property type="evidence" value="ECO:0007669"/>
    <property type="project" value="InterPro"/>
</dbReference>
<dbReference type="PROSITE" id="PS50234">
    <property type="entry name" value="VWFA"/>
    <property type="match status" value="1"/>
</dbReference>
<dbReference type="OrthoDB" id="9775079at2"/>
<evidence type="ECO:0000313" key="4">
    <source>
        <dbReference type="Proteomes" id="UP000267019"/>
    </source>
</evidence>
<accession>A0A660KT02</accession>
<dbReference type="Pfam" id="PF07728">
    <property type="entry name" value="AAA_5"/>
    <property type="match status" value="1"/>
</dbReference>
<dbReference type="PANTHER" id="PTHR35023:SF1">
    <property type="entry name" value="MG-PROTOPORPHYRIN IX CHELATASE"/>
    <property type="match status" value="1"/>
</dbReference>
<dbReference type="Proteomes" id="UP000267019">
    <property type="component" value="Unassembled WGS sequence"/>
</dbReference>
<dbReference type="Gene3D" id="1.10.8.80">
    <property type="entry name" value="Magnesium chelatase subunit I, C-Terminal domain"/>
    <property type="match status" value="1"/>
</dbReference>
<dbReference type="Gene3D" id="3.40.50.300">
    <property type="entry name" value="P-loop containing nucleotide triphosphate hydrolases"/>
    <property type="match status" value="1"/>
</dbReference>
<reference evidence="3 4" key="1">
    <citation type="submission" date="2018-10" db="EMBL/GenBank/DDBJ databases">
        <title>Genomic Encyclopedia of Type Strains, Phase IV (KMG-IV): sequencing the most valuable type-strain genomes for metagenomic binning, comparative biology and taxonomic classification.</title>
        <authorList>
            <person name="Goeker M."/>
        </authorList>
    </citation>
    <scope>NUCLEOTIDE SEQUENCE [LARGE SCALE GENOMIC DNA]</scope>
    <source>
        <strain evidence="3 4">DSM 22653</strain>
    </source>
</reference>
<feature type="region of interest" description="Disordered" evidence="1">
    <location>
        <begin position="321"/>
        <end position="460"/>
    </location>
</feature>
<feature type="domain" description="VWFA" evidence="2">
    <location>
        <begin position="510"/>
        <end position="655"/>
    </location>
</feature>
<name>A0A660KT02_9BACL</name>
<dbReference type="RefSeq" id="WP_121444863.1">
    <property type="nucleotide sequence ID" value="NZ_RBIJ01000006.1"/>
</dbReference>
<feature type="compositionally biased region" description="Gly residues" evidence="1">
    <location>
        <begin position="438"/>
        <end position="453"/>
    </location>
</feature>
<dbReference type="SUPFAM" id="SSF52540">
    <property type="entry name" value="P-loop containing nucleoside triphosphate hydrolases"/>
    <property type="match status" value="1"/>
</dbReference>
<dbReference type="InterPro" id="IPR052989">
    <property type="entry name" value="Mg-chelatase_DI-like"/>
</dbReference>
<sequence>MPRELLEGASFPLSAFVGREDVLLPVALFLVHPGLRSLLFVGPPGTGKRSFARALRPFVDGPYVEVPVGVSPDRLFGAQDLALALRGQSALRRGLVAEAHGGLLVLRGAERMDPELLAALLAVHKSRENRLEREAWSLREAADFRLLAVVDVPFEAELPTASPPSPSPKGFPSGPADPGSVIPTGEGLRSLAGGFALSVCFLPLRSASLRAEAALRALAFRSEPAEFAQRFAAREESLRARLGEARARLPLVEVPPGAVRAAAELVRRAEVAGNRAEVELVFAAQALAAWEGKSRVEPEDVRRAAPWVLAHRSRRVEVLEEVAGPSPGSPPPRAPQTEEASDEAGGQEQGPPPENSDVRPPSASEGFPPAEGDLSEANALPHGSDGAAHEAEGGPSARESFGSAGPLETSDVERPAHLGELPREDPAVSRNLPRTPRGSGGGRGVSGGVGVGSGKALRPGTWKPEARIHWEGTVRRAAVRAAREGQPGLLLPLRHEDLVGRFVRGRRGTLLVLAVDLSGSMGGRRLALARRAALAFLAEAYVRRDRVAVVGFRGRTVEVLLPPTHSPERAHGLLQGVRTGGRTPLAQGIWAAAELLRRELRKRPDVRGWFVLLTDGRANVPFPPETDPVLGALRVAEWFGEFAHAAGVARAVVDLEEERWTRFGVAGEIAGAMGAVLLTPEEFAAGEIFLRRTATR</sequence>
<keyword evidence="4" id="KW-1185">Reference proteome</keyword>